<accession>A0A2H0UIE9</accession>
<feature type="chain" id="PRO_5013870419" description="Peptidase M23" evidence="2">
    <location>
        <begin position="25"/>
        <end position="217"/>
    </location>
</feature>
<reference evidence="4" key="1">
    <citation type="submission" date="2017-09" db="EMBL/GenBank/DDBJ databases">
        <title>Depth-based differentiation of microbial function through sediment-hosted aquifers and enrichment of novel symbionts in the deep terrestrial subsurface.</title>
        <authorList>
            <person name="Probst A.J."/>
            <person name="Ladd B."/>
            <person name="Jarett J.K."/>
            <person name="Geller-Mcgrath D.E."/>
            <person name="Sieber C.M.K."/>
            <person name="Emerson J.B."/>
            <person name="Anantharaman K."/>
            <person name="Thomas B.C."/>
            <person name="Malmstrom R."/>
            <person name="Stieglmeier M."/>
            <person name="Klingl A."/>
            <person name="Woyke T."/>
            <person name="Ryan C.M."/>
            <person name="Banfield J.F."/>
        </authorList>
    </citation>
    <scope>NUCLEOTIDE SEQUENCE [LARGE SCALE GENOMIC DNA]</scope>
</reference>
<evidence type="ECO:0008006" key="5">
    <source>
        <dbReference type="Google" id="ProtNLM"/>
    </source>
</evidence>
<feature type="coiled-coil region" evidence="1">
    <location>
        <begin position="174"/>
        <end position="217"/>
    </location>
</feature>
<gene>
    <name evidence="3" type="ORF">COU14_00315</name>
</gene>
<proteinExistence type="predicted"/>
<evidence type="ECO:0000256" key="2">
    <source>
        <dbReference type="SAM" id="SignalP"/>
    </source>
</evidence>
<evidence type="ECO:0000313" key="4">
    <source>
        <dbReference type="Proteomes" id="UP000229612"/>
    </source>
</evidence>
<evidence type="ECO:0000256" key="1">
    <source>
        <dbReference type="SAM" id="Coils"/>
    </source>
</evidence>
<dbReference type="AlphaFoldDB" id="A0A2H0UIE9"/>
<keyword evidence="1" id="KW-0175">Coiled coil</keyword>
<feature type="non-terminal residue" evidence="3">
    <location>
        <position position="217"/>
    </location>
</feature>
<name>A0A2H0UIE9_9BACT</name>
<evidence type="ECO:0000313" key="3">
    <source>
        <dbReference type="EMBL" id="PIR86174.1"/>
    </source>
</evidence>
<organism evidence="3 4">
    <name type="scientific">Candidatus Kaiserbacteria bacterium CG10_big_fil_rev_8_21_14_0_10_44_10</name>
    <dbReference type="NCBI Taxonomy" id="1974606"/>
    <lineage>
        <taxon>Bacteria</taxon>
        <taxon>Candidatus Kaiseribacteriota</taxon>
    </lineage>
</organism>
<feature type="signal peptide" evidence="2">
    <location>
        <begin position="1"/>
        <end position="24"/>
    </location>
</feature>
<feature type="coiled-coil region" evidence="1">
    <location>
        <begin position="65"/>
        <end position="92"/>
    </location>
</feature>
<dbReference type="Gene3D" id="6.10.250.3150">
    <property type="match status" value="1"/>
</dbReference>
<protein>
    <recommendedName>
        <fullName evidence="5">Peptidase M23</fullName>
    </recommendedName>
</protein>
<sequence length="217" mass="24524">MKNAVLFLVLIFVVTFSAPASALAAVTVEYCSQISGATASESDKTACKALLSQIDQQILAQQRLVELKQAERQSLERDVSLLEAEIKKSQLGIQARSLAIRELNDQIGDKVAVVSVLDERSEKQKQSISSLIRKTQEIDDNSLAELMLTNRNFSEFFADFEDYRTINNSLRESVQVLAEIRRDTEEQMTALEEKQLEEARQRQLQEAQKAVIEEKEE</sequence>
<keyword evidence="2" id="KW-0732">Signal</keyword>
<dbReference type="EMBL" id="PFBG01000004">
    <property type="protein sequence ID" value="PIR86174.1"/>
    <property type="molecule type" value="Genomic_DNA"/>
</dbReference>
<dbReference type="Proteomes" id="UP000229612">
    <property type="component" value="Unassembled WGS sequence"/>
</dbReference>
<comment type="caution">
    <text evidence="3">The sequence shown here is derived from an EMBL/GenBank/DDBJ whole genome shotgun (WGS) entry which is preliminary data.</text>
</comment>